<dbReference type="PANTHER" id="PTHR24078">
    <property type="entry name" value="DNAJ HOMOLOG SUBFAMILY C MEMBER"/>
    <property type="match status" value="1"/>
</dbReference>
<feature type="domain" description="Chaperone DnaJ C-terminal" evidence="2">
    <location>
        <begin position="50"/>
        <end position="143"/>
    </location>
</feature>
<dbReference type="SUPFAM" id="SSF49493">
    <property type="entry name" value="HSP40/DnaJ peptide-binding domain"/>
    <property type="match status" value="1"/>
</dbReference>
<keyword evidence="4" id="KW-1185">Reference proteome</keyword>
<comment type="caution">
    <text evidence="3">The sequence shown here is derived from an EMBL/GenBank/DDBJ whole genome shotgun (WGS) entry which is preliminary data.</text>
</comment>
<dbReference type="Gene3D" id="2.60.260.20">
    <property type="entry name" value="Urease metallochaperone UreE, N-terminal domain"/>
    <property type="match status" value="1"/>
</dbReference>
<organism evidence="3 4">
    <name type="scientific">Popillia japonica</name>
    <name type="common">Japanese beetle</name>
    <dbReference type="NCBI Taxonomy" id="7064"/>
    <lineage>
        <taxon>Eukaryota</taxon>
        <taxon>Metazoa</taxon>
        <taxon>Ecdysozoa</taxon>
        <taxon>Arthropoda</taxon>
        <taxon>Hexapoda</taxon>
        <taxon>Insecta</taxon>
        <taxon>Pterygota</taxon>
        <taxon>Neoptera</taxon>
        <taxon>Endopterygota</taxon>
        <taxon>Coleoptera</taxon>
        <taxon>Polyphaga</taxon>
        <taxon>Scarabaeiformia</taxon>
        <taxon>Scarabaeidae</taxon>
        <taxon>Rutelinae</taxon>
        <taxon>Popillia</taxon>
    </lineage>
</organism>
<dbReference type="AlphaFoldDB" id="A0AAW1KPE8"/>
<evidence type="ECO:0000259" key="2">
    <source>
        <dbReference type="Pfam" id="PF01556"/>
    </source>
</evidence>
<dbReference type="PANTHER" id="PTHR24078:SF519">
    <property type="entry name" value="DNAJ HOMOLOG SUBFAMILY B MEMBER 13"/>
    <property type="match status" value="1"/>
</dbReference>
<proteinExistence type="predicted"/>
<dbReference type="EMBL" id="JASPKY010000204">
    <property type="protein sequence ID" value="KAK9721034.1"/>
    <property type="molecule type" value="Genomic_DNA"/>
</dbReference>
<accession>A0AAW1KPE8</accession>
<dbReference type="GO" id="GO:0051082">
    <property type="term" value="F:unfolded protein binding"/>
    <property type="evidence" value="ECO:0007669"/>
    <property type="project" value="InterPro"/>
</dbReference>
<name>A0AAW1KPE8_POPJA</name>
<dbReference type="GO" id="GO:0006457">
    <property type="term" value="P:protein folding"/>
    <property type="evidence" value="ECO:0007669"/>
    <property type="project" value="InterPro"/>
</dbReference>
<dbReference type="Proteomes" id="UP001458880">
    <property type="component" value="Unassembled WGS sequence"/>
</dbReference>
<dbReference type="Pfam" id="PF01556">
    <property type="entry name" value="DnaJ_C"/>
    <property type="match status" value="1"/>
</dbReference>
<dbReference type="GO" id="GO:0005829">
    <property type="term" value="C:cytosol"/>
    <property type="evidence" value="ECO:0007669"/>
    <property type="project" value="TreeGrafter"/>
</dbReference>
<evidence type="ECO:0000256" key="1">
    <source>
        <dbReference type="ARBA" id="ARBA00023186"/>
    </source>
</evidence>
<gene>
    <name evidence="3" type="ORF">QE152_g21747</name>
</gene>
<reference evidence="3 4" key="1">
    <citation type="journal article" date="2024" name="BMC Genomics">
        <title>De novo assembly and annotation of Popillia japonica's genome with initial clues to its potential as an invasive pest.</title>
        <authorList>
            <person name="Cucini C."/>
            <person name="Boschi S."/>
            <person name="Funari R."/>
            <person name="Cardaioli E."/>
            <person name="Iannotti N."/>
            <person name="Marturano G."/>
            <person name="Paoli F."/>
            <person name="Bruttini M."/>
            <person name="Carapelli A."/>
            <person name="Frati F."/>
            <person name="Nardi F."/>
        </authorList>
    </citation>
    <scope>NUCLEOTIDE SEQUENCE [LARGE SCALE GENOMIC DNA]</scope>
    <source>
        <strain evidence="3">DMR45628</strain>
    </source>
</reference>
<dbReference type="InterPro" id="IPR008971">
    <property type="entry name" value="HSP40/DnaJ_pept-bd"/>
</dbReference>
<evidence type="ECO:0000313" key="3">
    <source>
        <dbReference type="EMBL" id="KAK9721034.1"/>
    </source>
</evidence>
<evidence type="ECO:0000313" key="4">
    <source>
        <dbReference type="Proteomes" id="UP001458880"/>
    </source>
</evidence>
<dbReference type="GO" id="GO:0051087">
    <property type="term" value="F:protein-folding chaperone binding"/>
    <property type="evidence" value="ECO:0007669"/>
    <property type="project" value="TreeGrafter"/>
</dbReference>
<keyword evidence="1" id="KW-0143">Chaperone</keyword>
<sequence length="144" mass="16035">MGVSTQRSGWGYLKREPTRTQQAVDNAIKTFKNTNNINREGGLALSRPEIKPGTEVIFPEEEDQSLPDIPAQIIFVTEDKPHKHFIRKKNNLVTEADIILQDASLGTLITVNTIDHRTIITLITDIVCPGYEKTVVGEGTPILE</sequence>
<protein>
    <submittedName>
        <fullName evidence="3">DnaJ C terminal domain</fullName>
    </submittedName>
</protein>
<dbReference type="InterPro" id="IPR002939">
    <property type="entry name" value="DnaJ_C"/>
</dbReference>
<dbReference type="InterPro" id="IPR051339">
    <property type="entry name" value="DnaJ_subfamily_B"/>
</dbReference>